<keyword evidence="2" id="KW-1185">Reference proteome</keyword>
<sequence>MGQRTRSAANQDAGGGTFGDHRLVSDLLWDDVKQWFDPVENGSAPDVIVADTTLAHWQFVLDLIRSRGWLCRYERGDREFAVPEIRGRSVSGRGP</sequence>
<comment type="caution">
    <text evidence="1">The sequence shown here is derived from an EMBL/GenBank/DDBJ whole genome shotgun (WGS) entry which is preliminary data.</text>
</comment>
<organism evidence="1 2">
    <name type="scientific">Actinoplanes digitatis</name>
    <dbReference type="NCBI Taxonomy" id="1868"/>
    <lineage>
        <taxon>Bacteria</taxon>
        <taxon>Bacillati</taxon>
        <taxon>Actinomycetota</taxon>
        <taxon>Actinomycetes</taxon>
        <taxon>Micromonosporales</taxon>
        <taxon>Micromonosporaceae</taxon>
        <taxon>Actinoplanes</taxon>
    </lineage>
</organism>
<proteinExistence type="predicted"/>
<evidence type="ECO:0000313" key="2">
    <source>
        <dbReference type="Proteomes" id="UP000578112"/>
    </source>
</evidence>
<evidence type="ECO:0000313" key="1">
    <source>
        <dbReference type="EMBL" id="MBB4765823.1"/>
    </source>
</evidence>
<reference evidence="1 2" key="1">
    <citation type="submission" date="2020-08" db="EMBL/GenBank/DDBJ databases">
        <title>Sequencing the genomes of 1000 actinobacteria strains.</title>
        <authorList>
            <person name="Klenk H.-P."/>
        </authorList>
    </citation>
    <scope>NUCLEOTIDE SEQUENCE [LARGE SCALE GENOMIC DNA]</scope>
    <source>
        <strain evidence="1 2">DSM 43149</strain>
    </source>
</reference>
<dbReference type="EMBL" id="JACHNH010000001">
    <property type="protein sequence ID" value="MBB4765823.1"/>
    <property type="molecule type" value="Genomic_DNA"/>
</dbReference>
<dbReference type="AlphaFoldDB" id="A0A7W7I3M6"/>
<protein>
    <submittedName>
        <fullName evidence="1">Uncharacterized protein</fullName>
    </submittedName>
</protein>
<gene>
    <name evidence="1" type="ORF">BJ971_006379</name>
</gene>
<dbReference type="RefSeq" id="WP_184996828.1">
    <property type="nucleotide sequence ID" value="NZ_BOMK01000021.1"/>
</dbReference>
<name>A0A7W7I3M6_9ACTN</name>
<accession>A0A7W7I3M6</accession>
<dbReference type="Proteomes" id="UP000578112">
    <property type="component" value="Unassembled WGS sequence"/>
</dbReference>